<sequence length="107" mass="12177">MDDEDNVSSMGYNTRLAVLQAISLNFLGCRMSKSNICDDIQPSFFWNIRDGERTDFWLDSEKTLVTQCLDDNVPNPTSVGSMVDKSGIWNWQLLSHLITDVSYKFAC</sequence>
<evidence type="ECO:0000313" key="2">
    <source>
        <dbReference type="Proteomes" id="UP001396334"/>
    </source>
</evidence>
<evidence type="ECO:0000313" key="1">
    <source>
        <dbReference type="EMBL" id="KAK9006177.1"/>
    </source>
</evidence>
<name>A0ABR2QZR0_9ROSI</name>
<dbReference type="EMBL" id="JBBPBN010000029">
    <property type="protein sequence ID" value="KAK9006177.1"/>
    <property type="molecule type" value="Genomic_DNA"/>
</dbReference>
<comment type="caution">
    <text evidence="1">The sequence shown here is derived from an EMBL/GenBank/DDBJ whole genome shotgun (WGS) entry which is preliminary data.</text>
</comment>
<protein>
    <submittedName>
        <fullName evidence="1">Uncharacterized protein</fullName>
    </submittedName>
</protein>
<proteinExistence type="predicted"/>
<dbReference type="Proteomes" id="UP001396334">
    <property type="component" value="Unassembled WGS sequence"/>
</dbReference>
<gene>
    <name evidence="1" type="ORF">V6N11_035222</name>
</gene>
<organism evidence="1 2">
    <name type="scientific">Hibiscus sabdariffa</name>
    <name type="common">roselle</name>
    <dbReference type="NCBI Taxonomy" id="183260"/>
    <lineage>
        <taxon>Eukaryota</taxon>
        <taxon>Viridiplantae</taxon>
        <taxon>Streptophyta</taxon>
        <taxon>Embryophyta</taxon>
        <taxon>Tracheophyta</taxon>
        <taxon>Spermatophyta</taxon>
        <taxon>Magnoliopsida</taxon>
        <taxon>eudicotyledons</taxon>
        <taxon>Gunneridae</taxon>
        <taxon>Pentapetalae</taxon>
        <taxon>rosids</taxon>
        <taxon>malvids</taxon>
        <taxon>Malvales</taxon>
        <taxon>Malvaceae</taxon>
        <taxon>Malvoideae</taxon>
        <taxon>Hibiscus</taxon>
    </lineage>
</organism>
<keyword evidence="2" id="KW-1185">Reference proteome</keyword>
<accession>A0ABR2QZR0</accession>
<reference evidence="1 2" key="1">
    <citation type="journal article" date="2024" name="G3 (Bethesda)">
        <title>Genome assembly of Hibiscus sabdariffa L. provides insights into metabolisms of medicinal natural products.</title>
        <authorList>
            <person name="Kim T."/>
        </authorList>
    </citation>
    <scope>NUCLEOTIDE SEQUENCE [LARGE SCALE GENOMIC DNA]</scope>
    <source>
        <strain evidence="1">TK-2024</strain>
        <tissue evidence="1">Old leaves</tissue>
    </source>
</reference>